<dbReference type="EMBL" id="JAGEOJ010000030">
    <property type="protein sequence ID" value="MBO2454902.1"/>
    <property type="molecule type" value="Genomic_DNA"/>
</dbReference>
<evidence type="ECO:0000313" key="1">
    <source>
        <dbReference type="EMBL" id="MBO2454902.1"/>
    </source>
</evidence>
<sequence>MKNPGASSESAAVPAVGERVTVNLSVKARTSLQEITELTGHTKTDAINRALVVYAEIERMVADGGAVFCREDRDGDLMQWKIL</sequence>
<protein>
    <submittedName>
        <fullName evidence="1">Uncharacterized protein</fullName>
    </submittedName>
</protein>
<organism evidence="1 2">
    <name type="scientific">Actinomadura barringtoniae</name>
    <dbReference type="NCBI Taxonomy" id="1427535"/>
    <lineage>
        <taxon>Bacteria</taxon>
        <taxon>Bacillati</taxon>
        <taxon>Actinomycetota</taxon>
        <taxon>Actinomycetes</taxon>
        <taxon>Streptosporangiales</taxon>
        <taxon>Thermomonosporaceae</taxon>
        <taxon>Actinomadura</taxon>
    </lineage>
</organism>
<accession>A0A939PL15</accession>
<gene>
    <name evidence="1" type="ORF">J4573_47990</name>
</gene>
<keyword evidence="2" id="KW-1185">Reference proteome</keyword>
<comment type="caution">
    <text evidence="1">The sequence shown here is derived from an EMBL/GenBank/DDBJ whole genome shotgun (WGS) entry which is preliminary data.</text>
</comment>
<dbReference type="RefSeq" id="WP_208263131.1">
    <property type="nucleotide sequence ID" value="NZ_JAGEOJ010000030.1"/>
</dbReference>
<name>A0A939PL15_9ACTN</name>
<dbReference type="Proteomes" id="UP000669179">
    <property type="component" value="Unassembled WGS sequence"/>
</dbReference>
<dbReference type="AlphaFoldDB" id="A0A939PL15"/>
<proteinExistence type="predicted"/>
<reference evidence="1" key="1">
    <citation type="submission" date="2021-03" db="EMBL/GenBank/DDBJ databases">
        <authorList>
            <person name="Kanchanasin P."/>
            <person name="Saeng-In P."/>
            <person name="Phongsopitanun W."/>
            <person name="Yuki M."/>
            <person name="Kudo T."/>
            <person name="Ohkuma M."/>
            <person name="Tanasupawat S."/>
        </authorList>
    </citation>
    <scope>NUCLEOTIDE SEQUENCE</scope>
    <source>
        <strain evidence="1">GKU 128</strain>
    </source>
</reference>
<evidence type="ECO:0000313" key="2">
    <source>
        <dbReference type="Proteomes" id="UP000669179"/>
    </source>
</evidence>